<dbReference type="GO" id="GO:0005524">
    <property type="term" value="F:ATP binding"/>
    <property type="evidence" value="ECO:0007669"/>
    <property type="project" value="UniProtKB-KW"/>
</dbReference>
<feature type="compositionally biased region" description="Basic and acidic residues" evidence="8">
    <location>
        <begin position="510"/>
        <end position="626"/>
    </location>
</feature>
<dbReference type="SMART" id="SM00490">
    <property type="entry name" value="HELICc"/>
    <property type="match status" value="1"/>
</dbReference>
<dbReference type="Proteomes" id="UP000191025">
    <property type="component" value="Unassembled WGS sequence"/>
</dbReference>
<feature type="domain" description="DEAD-box RNA helicase Q" evidence="11">
    <location>
        <begin position="35"/>
        <end position="63"/>
    </location>
</feature>
<reference evidence="13" key="1">
    <citation type="submission" date="2017-03" db="EMBL/GenBank/DDBJ databases">
        <title>Draft genome sequence of Moraxella equi CCUG 4950T type strain.</title>
        <authorList>
            <person name="Salva-Serra F."/>
            <person name="Engstrom-Jakobsson H."/>
            <person name="Thorell K."/>
            <person name="Jaen-Luchoro D."/>
            <person name="Gonzales-Siles L."/>
            <person name="Karlsson R."/>
            <person name="Yazdan S."/>
            <person name="Boulund F."/>
            <person name="Johnning A."/>
            <person name="Engstrand L."/>
            <person name="Kristiansson E."/>
            <person name="Moore E."/>
        </authorList>
    </citation>
    <scope>NUCLEOTIDE SEQUENCE [LARGE SCALE GENOMIC DNA]</scope>
    <source>
        <strain evidence="13">CCUG 4441</strain>
    </source>
</reference>
<evidence type="ECO:0000259" key="10">
    <source>
        <dbReference type="PROSITE" id="PS51194"/>
    </source>
</evidence>
<dbReference type="PROSITE" id="PS51194">
    <property type="entry name" value="HELICASE_CTER"/>
    <property type="match status" value="1"/>
</dbReference>
<dbReference type="PANTHER" id="PTHR47959:SF17">
    <property type="entry name" value="ATP-DEPENDENT RNA HELICASE DEAD BOX FAMILY"/>
    <property type="match status" value="1"/>
</dbReference>
<feature type="short sequence motif" description="Q motif" evidence="6">
    <location>
        <begin position="35"/>
        <end position="63"/>
    </location>
</feature>
<evidence type="ECO:0000313" key="12">
    <source>
        <dbReference type="EMBL" id="OPH39245.1"/>
    </source>
</evidence>
<dbReference type="InterPro" id="IPR050079">
    <property type="entry name" value="DEAD_box_RNA_helicase"/>
</dbReference>
<dbReference type="InterPro" id="IPR027417">
    <property type="entry name" value="P-loop_NTPase"/>
</dbReference>
<dbReference type="CDD" id="cd18787">
    <property type="entry name" value="SF2_C_DEAD"/>
    <property type="match status" value="1"/>
</dbReference>
<dbReference type="InterPro" id="IPR044742">
    <property type="entry name" value="DEAD/DEAH_RhlB"/>
</dbReference>
<dbReference type="InterPro" id="IPR014014">
    <property type="entry name" value="RNA_helicase_DEAD_Q_motif"/>
</dbReference>
<name>A0A1V4H322_MORLA</name>
<dbReference type="GO" id="GO:0003724">
    <property type="term" value="F:RNA helicase activity"/>
    <property type="evidence" value="ECO:0007669"/>
    <property type="project" value="InterPro"/>
</dbReference>
<accession>A0A1V4H322</accession>
<evidence type="ECO:0000256" key="4">
    <source>
        <dbReference type="ARBA" id="ARBA00022840"/>
    </source>
</evidence>
<dbReference type="GO" id="GO:0016787">
    <property type="term" value="F:hydrolase activity"/>
    <property type="evidence" value="ECO:0007669"/>
    <property type="project" value="UniProtKB-KW"/>
</dbReference>
<dbReference type="EMBL" id="MXAN01000005">
    <property type="protein sequence ID" value="OPH39245.1"/>
    <property type="molecule type" value="Genomic_DNA"/>
</dbReference>
<dbReference type="GO" id="GO:0005829">
    <property type="term" value="C:cytosol"/>
    <property type="evidence" value="ECO:0007669"/>
    <property type="project" value="TreeGrafter"/>
</dbReference>
<dbReference type="PANTHER" id="PTHR47959">
    <property type="entry name" value="ATP-DEPENDENT RNA HELICASE RHLE-RELATED"/>
    <property type="match status" value="1"/>
</dbReference>
<feature type="region of interest" description="Disordered" evidence="8">
    <location>
        <begin position="1"/>
        <end position="33"/>
    </location>
</feature>
<evidence type="ECO:0000256" key="7">
    <source>
        <dbReference type="RuleBase" id="RU000492"/>
    </source>
</evidence>
<dbReference type="Pfam" id="PF00270">
    <property type="entry name" value="DEAD"/>
    <property type="match status" value="1"/>
</dbReference>
<evidence type="ECO:0000256" key="1">
    <source>
        <dbReference type="ARBA" id="ARBA00022741"/>
    </source>
</evidence>
<dbReference type="InterPro" id="IPR011545">
    <property type="entry name" value="DEAD/DEAH_box_helicase_dom"/>
</dbReference>
<evidence type="ECO:0000256" key="2">
    <source>
        <dbReference type="ARBA" id="ARBA00022801"/>
    </source>
</evidence>
<sequence length="653" mass="74068">MTSRLFMTTQHQQDFAPQNEQTGEQPTEQKEQNSLTFEQLQLAKPILKALTKSGYTTPTPIQAGAIPHAIDGRDLLLSAQTGSGKTAAFVLPILHQLAQPKPAEKSSEFSQKSHNRHQKTAIKALILTPTRELAMQVQDNVRKYSSEMRGIFSVPLVGGAPYGGQIRALRKGVQIVIATPGRLIDHMNDGRVDLSELDTLILDEADRMLDMGFADDIKTILEAAPSERQTVMSSATWDGAVGKIAESFTVNPERVSIKVESAHIDESVYFCDDFHHKNKILIELLNNPEINQAVIFTATKRSTEQLAESLTEAGLSARYLHGDLPQGKRNRIISDVKSGKCNFLIATDVAARGIDISAISHVVNYDLPRQVEDYVHRIGRCGRAGRTGVAMNLCSMDDRRQLGHINRYLNREMKEEVVVGLEPKRPAPSAKDKDGRREGRGRRGERYGRSGGRGFGRGERAEFSTRSGRSSFGGHDRQIYDKQAYDRQGDRPDGRAGRDKYSDNNGYGRSYDRQGDRPNRERQYRTERYERGESGRDERVAKPYQERFGDRDDRRTRQDKPKSFGYAREHGRENSRENRHESYARENSREFGQRDNTYKGERAWRDDKRKDGRETAKFGGRDGMKKPYKKRAVEEVFFAKRQEKKAKRKFGEL</sequence>
<dbReference type="PROSITE" id="PS00039">
    <property type="entry name" value="DEAD_ATP_HELICASE"/>
    <property type="match status" value="1"/>
</dbReference>
<dbReference type="Pfam" id="PF00271">
    <property type="entry name" value="Helicase_C"/>
    <property type="match status" value="1"/>
</dbReference>
<dbReference type="PROSITE" id="PS51192">
    <property type="entry name" value="HELICASE_ATP_BIND_1"/>
    <property type="match status" value="1"/>
</dbReference>
<keyword evidence="4 7" id="KW-0067">ATP-binding</keyword>
<proteinExistence type="inferred from homology"/>
<feature type="region of interest" description="Disordered" evidence="8">
    <location>
        <begin position="419"/>
        <end position="626"/>
    </location>
</feature>
<dbReference type="AlphaFoldDB" id="A0A1V4H322"/>
<dbReference type="InterPro" id="IPR000629">
    <property type="entry name" value="RNA-helicase_DEAD-box_CS"/>
</dbReference>
<evidence type="ECO:0000256" key="3">
    <source>
        <dbReference type="ARBA" id="ARBA00022806"/>
    </source>
</evidence>
<keyword evidence="1 7" id="KW-0547">Nucleotide-binding</keyword>
<feature type="compositionally biased region" description="Low complexity" evidence="8">
    <location>
        <begin position="464"/>
        <end position="473"/>
    </location>
</feature>
<dbReference type="PROSITE" id="PS51195">
    <property type="entry name" value="Q_MOTIF"/>
    <property type="match status" value="1"/>
</dbReference>
<evidence type="ECO:0000259" key="11">
    <source>
        <dbReference type="PROSITE" id="PS51195"/>
    </source>
</evidence>
<feature type="compositionally biased region" description="Basic and acidic residues" evidence="8">
    <location>
        <begin position="474"/>
        <end position="502"/>
    </location>
</feature>
<feature type="domain" description="Helicase C-terminal" evidence="10">
    <location>
        <begin position="280"/>
        <end position="425"/>
    </location>
</feature>
<dbReference type="GO" id="GO:0003676">
    <property type="term" value="F:nucleic acid binding"/>
    <property type="evidence" value="ECO:0007669"/>
    <property type="project" value="InterPro"/>
</dbReference>
<dbReference type="CDD" id="cd00268">
    <property type="entry name" value="DEADc"/>
    <property type="match status" value="1"/>
</dbReference>
<organism evidence="12 13">
    <name type="scientific">Moraxella lacunata</name>
    <dbReference type="NCBI Taxonomy" id="477"/>
    <lineage>
        <taxon>Bacteria</taxon>
        <taxon>Pseudomonadati</taxon>
        <taxon>Pseudomonadota</taxon>
        <taxon>Gammaproteobacteria</taxon>
        <taxon>Moraxellales</taxon>
        <taxon>Moraxellaceae</taxon>
        <taxon>Moraxella</taxon>
    </lineage>
</organism>
<protein>
    <recommendedName>
        <fullName evidence="14">ATP-dependent RNA helicase rhlE</fullName>
    </recommendedName>
</protein>
<evidence type="ECO:0000256" key="5">
    <source>
        <dbReference type="ARBA" id="ARBA00038437"/>
    </source>
</evidence>
<dbReference type="SUPFAM" id="SSF52540">
    <property type="entry name" value="P-loop containing nucleoside triphosphate hydrolases"/>
    <property type="match status" value="2"/>
</dbReference>
<keyword evidence="2 7" id="KW-0378">Hydrolase</keyword>
<dbReference type="InterPro" id="IPR001650">
    <property type="entry name" value="Helicase_C-like"/>
</dbReference>
<evidence type="ECO:0000313" key="13">
    <source>
        <dbReference type="Proteomes" id="UP000191025"/>
    </source>
</evidence>
<comment type="caution">
    <text evidence="12">The sequence shown here is derived from an EMBL/GenBank/DDBJ whole genome shotgun (WGS) entry which is preliminary data.</text>
</comment>
<evidence type="ECO:0000256" key="8">
    <source>
        <dbReference type="SAM" id="MobiDB-lite"/>
    </source>
</evidence>
<evidence type="ECO:0008006" key="14">
    <source>
        <dbReference type="Google" id="ProtNLM"/>
    </source>
</evidence>
<gene>
    <name evidence="12" type="ORF">B5J94_01015</name>
</gene>
<evidence type="ECO:0000259" key="9">
    <source>
        <dbReference type="PROSITE" id="PS51192"/>
    </source>
</evidence>
<keyword evidence="3 7" id="KW-0347">Helicase</keyword>
<dbReference type="SMART" id="SM00487">
    <property type="entry name" value="DEXDc"/>
    <property type="match status" value="1"/>
</dbReference>
<evidence type="ECO:0000256" key="6">
    <source>
        <dbReference type="PROSITE-ProRule" id="PRU00552"/>
    </source>
</evidence>
<feature type="compositionally biased region" description="Basic and acidic residues" evidence="8">
    <location>
        <begin position="419"/>
        <end position="448"/>
    </location>
</feature>
<dbReference type="InterPro" id="IPR014001">
    <property type="entry name" value="Helicase_ATP-bd"/>
</dbReference>
<feature type="domain" description="Helicase ATP-binding" evidence="9">
    <location>
        <begin position="66"/>
        <end position="255"/>
    </location>
</feature>
<dbReference type="Gene3D" id="3.40.50.300">
    <property type="entry name" value="P-loop containing nucleotide triphosphate hydrolases"/>
    <property type="match status" value="2"/>
</dbReference>
<comment type="similarity">
    <text evidence="5 7">Belongs to the DEAD box helicase family.</text>
</comment>